<keyword evidence="11" id="KW-0119">Carbohydrate metabolism</keyword>
<dbReference type="Gene3D" id="2.70.50.70">
    <property type="match status" value="1"/>
</dbReference>
<feature type="region of interest" description="Disordered" evidence="16">
    <location>
        <begin position="270"/>
        <end position="296"/>
    </location>
</feature>
<comment type="caution">
    <text evidence="19">The sequence shown here is derived from an EMBL/GenBank/DDBJ whole genome shotgun (WGS) entry which is preliminary data.</text>
</comment>
<dbReference type="SMART" id="SM00236">
    <property type="entry name" value="fCBD"/>
    <property type="match status" value="1"/>
</dbReference>
<dbReference type="PANTHER" id="PTHR33353">
    <property type="entry name" value="PUTATIVE (AFU_ORTHOLOGUE AFUA_1G12560)-RELATED"/>
    <property type="match status" value="1"/>
</dbReference>
<evidence type="ECO:0000256" key="13">
    <source>
        <dbReference type="ARBA" id="ARBA00044502"/>
    </source>
</evidence>
<evidence type="ECO:0000256" key="12">
    <source>
        <dbReference type="ARBA" id="ARBA00023326"/>
    </source>
</evidence>
<dbReference type="EMBL" id="JANBVO010000050">
    <property type="protein sequence ID" value="KAJ9133371.1"/>
    <property type="molecule type" value="Genomic_DNA"/>
</dbReference>
<dbReference type="InterPro" id="IPR035971">
    <property type="entry name" value="CBD_sf"/>
</dbReference>
<dbReference type="GO" id="GO:0030245">
    <property type="term" value="P:cellulose catabolic process"/>
    <property type="evidence" value="ECO:0007669"/>
    <property type="project" value="UniProtKB-KW"/>
</dbReference>
<protein>
    <recommendedName>
        <fullName evidence="15">lytic cellulose monooxygenase (C4-dehydrogenating)</fullName>
        <ecNumber evidence="15">1.14.99.56</ecNumber>
    </recommendedName>
</protein>
<dbReference type="PROSITE" id="PS00562">
    <property type="entry name" value="CBM1_1"/>
    <property type="match status" value="1"/>
</dbReference>
<feature type="domain" description="CBM1" evidence="18">
    <location>
        <begin position="318"/>
        <end position="353"/>
    </location>
</feature>
<evidence type="ECO:0000256" key="15">
    <source>
        <dbReference type="ARBA" id="ARBA00047174"/>
    </source>
</evidence>
<evidence type="ECO:0000259" key="18">
    <source>
        <dbReference type="PROSITE" id="PS51164"/>
    </source>
</evidence>
<feature type="chain" id="PRO_5041458938" description="lytic cellulose monooxygenase (C4-dehydrogenating)" evidence="17">
    <location>
        <begin position="23"/>
        <end position="353"/>
    </location>
</feature>
<comment type="cofactor">
    <cofactor evidence="1">
        <name>Cu(2+)</name>
        <dbReference type="ChEBI" id="CHEBI:29036"/>
    </cofactor>
</comment>
<accession>A0AA38R3X6</accession>
<evidence type="ECO:0000256" key="1">
    <source>
        <dbReference type="ARBA" id="ARBA00001973"/>
    </source>
</evidence>
<evidence type="ECO:0000256" key="17">
    <source>
        <dbReference type="SAM" id="SignalP"/>
    </source>
</evidence>
<dbReference type="SUPFAM" id="SSF57180">
    <property type="entry name" value="Cellulose-binding domain"/>
    <property type="match status" value="1"/>
</dbReference>
<feature type="signal peptide" evidence="17">
    <location>
        <begin position="1"/>
        <end position="22"/>
    </location>
</feature>
<dbReference type="InterPro" id="IPR000254">
    <property type="entry name" value="CBD"/>
</dbReference>
<comment type="catalytic activity">
    <reaction evidence="14">
        <text>[(1-&gt;4)-beta-D-glucosyl]n+m + reduced acceptor + O2 = 4-dehydro-beta-D-glucosyl-[(1-&gt;4)-beta-D-glucosyl]n-1 + [(1-&gt;4)-beta-D-glucosyl]m + acceptor + H2O.</text>
        <dbReference type="EC" id="1.14.99.56"/>
    </reaction>
</comment>
<evidence type="ECO:0000256" key="11">
    <source>
        <dbReference type="ARBA" id="ARBA00023277"/>
    </source>
</evidence>
<name>A0AA38R3X6_9PEZI</name>
<keyword evidence="20" id="KW-1185">Reference proteome</keyword>
<keyword evidence="12" id="KW-0624">Polysaccharide degradation</keyword>
<evidence type="ECO:0000256" key="10">
    <source>
        <dbReference type="ARBA" id="ARBA00023157"/>
    </source>
</evidence>
<reference evidence="19" key="1">
    <citation type="submission" date="2022-07" db="EMBL/GenBank/DDBJ databases">
        <title>Fungi with potential for degradation of polypropylene.</title>
        <authorList>
            <person name="Gostincar C."/>
        </authorList>
    </citation>
    <scope>NUCLEOTIDE SEQUENCE</scope>
    <source>
        <strain evidence="19">EXF-13308</strain>
    </source>
</reference>
<dbReference type="GO" id="GO:0005576">
    <property type="term" value="C:extracellular region"/>
    <property type="evidence" value="ECO:0007669"/>
    <property type="project" value="UniProtKB-SubCell"/>
</dbReference>
<dbReference type="PANTHER" id="PTHR33353:SF36">
    <property type="entry name" value="ENDO-BETA-1,4-GLUCANASE D"/>
    <property type="match status" value="1"/>
</dbReference>
<organism evidence="19 20">
    <name type="scientific">Pleurostoma richardsiae</name>
    <dbReference type="NCBI Taxonomy" id="41990"/>
    <lineage>
        <taxon>Eukaryota</taxon>
        <taxon>Fungi</taxon>
        <taxon>Dikarya</taxon>
        <taxon>Ascomycota</taxon>
        <taxon>Pezizomycotina</taxon>
        <taxon>Sordariomycetes</taxon>
        <taxon>Sordariomycetidae</taxon>
        <taxon>Calosphaeriales</taxon>
        <taxon>Pleurostomataceae</taxon>
        <taxon>Pleurostoma</taxon>
    </lineage>
</organism>
<evidence type="ECO:0000256" key="5">
    <source>
        <dbReference type="ARBA" id="ARBA00022729"/>
    </source>
</evidence>
<dbReference type="InterPro" id="IPR005103">
    <property type="entry name" value="AA9_LPMO"/>
</dbReference>
<dbReference type="GO" id="GO:0004497">
    <property type="term" value="F:monooxygenase activity"/>
    <property type="evidence" value="ECO:0007669"/>
    <property type="project" value="UniProtKB-KW"/>
</dbReference>
<evidence type="ECO:0000256" key="2">
    <source>
        <dbReference type="ARBA" id="ARBA00004613"/>
    </source>
</evidence>
<sequence>MMYKSAAKLAALFLVSASTVAAHGHVTNVVIDGVSYQNYDGTSFPYMPDPPSTIGWVIDDKDNGFVSPSAFGDPDIICHRNATPAPGYATIAAGDKVSLQWLVPWPDSHHGPVIDYLARCDGLCESADKTKLEFFKIDGPGWVSGANPGLWATDTLISNNSTWLVQIPADLTPGNYVLRHEIIALHAAGQANGAQAYPQCINLQVTGGGSSQPSGVLGTQLYKSDDPGILFNIYTSPISYIVPGPTLIPGVPISVAQSSSVITASASATVGSGGVTSTKATTTAGPTSSKATTTVTSTSSTLATSTKVTTTAPPSGGQGQTLYGQCGGSGWSGPTSCASGTCSVLNPYYAQCI</sequence>
<dbReference type="Pfam" id="PF00734">
    <property type="entry name" value="CBM_1"/>
    <property type="match status" value="1"/>
</dbReference>
<keyword evidence="8" id="KW-0186">Copper</keyword>
<gene>
    <name evidence="19" type="ORF">NKR23_g10735</name>
</gene>
<evidence type="ECO:0000256" key="16">
    <source>
        <dbReference type="SAM" id="MobiDB-lite"/>
    </source>
</evidence>
<comment type="similarity">
    <text evidence="13">Belongs to the polysaccharide monooxygenase AA9 family.</text>
</comment>
<evidence type="ECO:0000256" key="14">
    <source>
        <dbReference type="ARBA" id="ARBA00045077"/>
    </source>
</evidence>
<dbReference type="AlphaFoldDB" id="A0AA38R3X6"/>
<evidence type="ECO:0000256" key="6">
    <source>
        <dbReference type="ARBA" id="ARBA00023001"/>
    </source>
</evidence>
<dbReference type="CDD" id="cd21175">
    <property type="entry name" value="LPMO_AA9"/>
    <property type="match status" value="1"/>
</dbReference>
<evidence type="ECO:0000256" key="3">
    <source>
        <dbReference type="ARBA" id="ARBA00022525"/>
    </source>
</evidence>
<evidence type="ECO:0000256" key="8">
    <source>
        <dbReference type="ARBA" id="ARBA00023008"/>
    </source>
</evidence>
<keyword evidence="3" id="KW-0964">Secreted</keyword>
<evidence type="ECO:0000313" key="20">
    <source>
        <dbReference type="Proteomes" id="UP001174694"/>
    </source>
</evidence>
<keyword evidence="10" id="KW-1015">Disulfide bond</keyword>
<dbReference type="Pfam" id="PF03443">
    <property type="entry name" value="AA9"/>
    <property type="match status" value="1"/>
</dbReference>
<evidence type="ECO:0000256" key="4">
    <source>
        <dbReference type="ARBA" id="ARBA00022723"/>
    </source>
</evidence>
<proteinExistence type="inferred from homology"/>
<keyword evidence="9" id="KW-0503">Monooxygenase</keyword>
<dbReference type="GO" id="GO:0030248">
    <property type="term" value="F:cellulose binding"/>
    <property type="evidence" value="ECO:0007669"/>
    <property type="project" value="InterPro"/>
</dbReference>
<dbReference type="Proteomes" id="UP001174694">
    <property type="component" value="Unassembled WGS sequence"/>
</dbReference>
<evidence type="ECO:0000256" key="7">
    <source>
        <dbReference type="ARBA" id="ARBA00023002"/>
    </source>
</evidence>
<comment type="subcellular location">
    <subcellularLocation>
        <location evidence="2">Secreted</location>
    </subcellularLocation>
</comment>
<dbReference type="InterPro" id="IPR049892">
    <property type="entry name" value="AA9"/>
</dbReference>
<dbReference type="GO" id="GO:0046872">
    <property type="term" value="F:metal ion binding"/>
    <property type="evidence" value="ECO:0007669"/>
    <property type="project" value="UniProtKB-KW"/>
</dbReference>
<keyword evidence="7" id="KW-0560">Oxidoreductase</keyword>
<keyword evidence="4" id="KW-0479">Metal-binding</keyword>
<keyword evidence="5 17" id="KW-0732">Signal</keyword>
<dbReference type="EC" id="1.14.99.56" evidence="15"/>
<evidence type="ECO:0000313" key="19">
    <source>
        <dbReference type="EMBL" id="KAJ9133371.1"/>
    </source>
</evidence>
<dbReference type="PROSITE" id="PS51164">
    <property type="entry name" value="CBM1_2"/>
    <property type="match status" value="1"/>
</dbReference>
<keyword evidence="6" id="KW-0136">Cellulose degradation</keyword>
<evidence type="ECO:0000256" key="9">
    <source>
        <dbReference type="ARBA" id="ARBA00023033"/>
    </source>
</evidence>